<name>A0ABM5Q455_9GAMM</name>
<proteinExistence type="predicted"/>
<sequence>MAVIDTCVLFAYLQGEGRAKVSIEGASNASISAASRYIIFREAQKLPPLIRQETQRFINSFSCIAIDDRVAALASELQSRYSTVLSDIGALVIASARSQHDVLITLNNSLEILGSDILVLTDTAPK</sequence>
<feature type="domain" description="PIN" evidence="1">
    <location>
        <begin position="3"/>
        <end position="110"/>
    </location>
</feature>
<reference evidence="2 3" key="1">
    <citation type="journal article" date="2014" name="Genome Announc.">
        <title>Genome Sequence of Yersinia similis Y228T, a Member of the Yersinia pseudotuberculosis Complex.</title>
        <authorList>
            <person name="Sprague L.D."/>
            <person name="Neubauer H."/>
        </authorList>
    </citation>
    <scope>NUCLEOTIDE SEQUENCE [LARGE SCALE GENOMIC DNA]</scope>
    <source>
        <strain evidence="2 3">228</strain>
    </source>
</reference>
<dbReference type="InterPro" id="IPR029060">
    <property type="entry name" value="PIN-like_dom_sf"/>
</dbReference>
<geneLocation type="plasmid" evidence="3"/>
<dbReference type="GeneID" id="96666300"/>
<dbReference type="Proteomes" id="UP000019439">
    <property type="component" value="Plasmid unnamed"/>
</dbReference>
<dbReference type="EMBL" id="CP007231">
    <property type="protein sequence ID" value="AHK22116.1"/>
    <property type="molecule type" value="Genomic_DNA"/>
</dbReference>
<protein>
    <recommendedName>
        <fullName evidence="1">PIN domain-containing protein</fullName>
    </recommendedName>
</protein>
<keyword evidence="3" id="KW-1185">Reference proteome</keyword>
<dbReference type="RefSeq" id="WP_025384504.1">
    <property type="nucleotide sequence ID" value="NZ_CGBP01000026.1"/>
</dbReference>
<keyword evidence="2" id="KW-0614">Plasmid</keyword>
<dbReference type="SUPFAM" id="SSF88723">
    <property type="entry name" value="PIN domain-like"/>
    <property type="match status" value="1"/>
</dbReference>
<evidence type="ECO:0000259" key="1">
    <source>
        <dbReference type="Pfam" id="PF01850"/>
    </source>
</evidence>
<dbReference type="Gene3D" id="3.40.50.1010">
    <property type="entry name" value="5'-nuclease"/>
    <property type="match status" value="1"/>
</dbReference>
<dbReference type="InterPro" id="IPR002716">
    <property type="entry name" value="PIN_dom"/>
</dbReference>
<organism evidence="2 3">
    <name type="scientific">Yersinia similis</name>
    <dbReference type="NCBI Taxonomy" id="367190"/>
    <lineage>
        <taxon>Bacteria</taxon>
        <taxon>Pseudomonadati</taxon>
        <taxon>Pseudomonadota</taxon>
        <taxon>Gammaproteobacteria</taxon>
        <taxon>Enterobacterales</taxon>
        <taxon>Yersiniaceae</taxon>
        <taxon>Yersinia</taxon>
    </lineage>
</organism>
<gene>
    <name evidence="2" type="ORF">BF17_00080</name>
</gene>
<dbReference type="Pfam" id="PF01850">
    <property type="entry name" value="PIN"/>
    <property type="match status" value="1"/>
</dbReference>
<evidence type="ECO:0000313" key="2">
    <source>
        <dbReference type="EMBL" id="AHK22116.1"/>
    </source>
</evidence>
<accession>A0ABM5Q455</accession>
<evidence type="ECO:0000313" key="3">
    <source>
        <dbReference type="Proteomes" id="UP000019439"/>
    </source>
</evidence>